<dbReference type="GO" id="GO:0016020">
    <property type="term" value="C:membrane"/>
    <property type="evidence" value="ECO:0007669"/>
    <property type="project" value="InterPro"/>
</dbReference>
<dbReference type="Pfam" id="PF06580">
    <property type="entry name" value="His_kinase"/>
    <property type="match status" value="1"/>
</dbReference>
<evidence type="ECO:0000313" key="3">
    <source>
        <dbReference type="EMBL" id="RGJ08475.1"/>
    </source>
</evidence>
<dbReference type="AlphaFoldDB" id="A0A374PEN1"/>
<name>A0A374PEN1_9FIRM</name>
<dbReference type="Gene3D" id="3.30.565.10">
    <property type="entry name" value="Histidine kinase-like ATPase, C-terminal domain"/>
    <property type="match status" value="1"/>
</dbReference>
<dbReference type="InterPro" id="IPR036890">
    <property type="entry name" value="HATPase_C_sf"/>
</dbReference>
<gene>
    <name evidence="3" type="ORF">DXD79_03565</name>
</gene>
<dbReference type="SUPFAM" id="SSF55874">
    <property type="entry name" value="ATPase domain of HSP90 chaperone/DNA topoisomerase II/histidine kinase"/>
    <property type="match status" value="1"/>
</dbReference>
<feature type="transmembrane region" description="Helical" evidence="1">
    <location>
        <begin position="206"/>
        <end position="229"/>
    </location>
</feature>
<dbReference type="Proteomes" id="UP000263014">
    <property type="component" value="Unassembled WGS sequence"/>
</dbReference>
<keyword evidence="1" id="KW-0812">Transmembrane</keyword>
<feature type="transmembrane region" description="Helical" evidence="1">
    <location>
        <begin position="478"/>
        <end position="501"/>
    </location>
</feature>
<evidence type="ECO:0000259" key="2">
    <source>
        <dbReference type="Pfam" id="PF06580"/>
    </source>
</evidence>
<evidence type="ECO:0000256" key="1">
    <source>
        <dbReference type="SAM" id="Phobius"/>
    </source>
</evidence>
<dbReference type="InterPro" id="IPR010559">
    <property type="entry name" value="Sig_transdc_His_kin_internal"/>
</dbReference>
<dbReference type="Gene3D" id="6.10.340.10">
    <property type="match status" value="1"/>
</dbReference>
<reference evidence="3 4" key="1">
    <citation type="submission" date="2018-08" db="EMBL/GenBank/DDBJ databases">
        <title>A genome reference for cultivated species of the human gut microbiota.</title>
        <authorList>
            <person name="Zou Y."/>
            <person name="Xue W."/>
            <person name="Luo G."/>
        </authorList>
    </citation>
    <scope>NUCLEOTIDE SEQUENCE [LARGE SCALE GENOMIC DNA]</scope>
    <source>
        <strain evidence="3 4">TM09-12</strain>
    </source>
</reference>
<dbReference type="InterPro" id="IPR050640">
    <property type="entry name" value="Bact_2-comp_sensor_kinase"/>
</dbReference>
<keyword evidence="1" id="KW-1133">Transmembrane helix</keyword>
<dbReference type="PANTHER" id="PTHR34220:SF7">
    <property type="entry name" value="SENSOR HISTIDINE KINASE YPDA"/>
    <property type="match status" value="1"/>
</dbReference>
<feature type="transmembrane region" description="Helical" evidence="1">
    <location>
        <begin position="122"/>
        <end position="139"/>
    </location>
</feature>
<proteinExistence type="predicted"/>
<keyword evidence="1" id="KW-0472">Membrane</keyword>
<accession>A0A374PEN1</accession>
<organism evidence="3 4">
    <name type="scientific">Hungatella hathewayi</name>
    <dbReference type="NCBI Taxonomy" id="154046"/>
    <lineage>
        <taxon>Bacteria</taxon>
        <taxon>Bacillati</taxon>
        <taxon>Bacillota</taxon>
        <taxon>Clostridia</taxon>
        <taxon>Lachnospirales</taxon>
        <taxon>Lachnospiraceae</taxon>
        <taxon>Hungatella</taxon>
    </lineage>
</organism>
<protein>
    <recommendedName>
        <fullName evidence="2">Signal transduction histidine kinase internal region domain-containing protein</fullName>
    </recommendedName>
</protein>
<dbReference type="PANTHER" id="PTHR34220">
    <property type="entry name" value="SENSOR HISTIDINE KINASE YPDA"/>
    <property type="match status" value="1"/>
</dbReference>
<dbReference type="EMBL" id="QSON01000001">
    <property type="protein sequence ID" value="RGJ08475.1"/>
    <property type="molecule type" value="Genomic_DNA"/>
</dbReference>
<evidence type="ECO:0000313" key="4">
    <source>
        <dbReference type="Proteomes" id="UP000263014"/>
    </source>
</evidence>
<feature type="domain" description="Signal transduction histidine kinase internal region" evidence="2">
    <location>
        <begin position="571"/>
        <end position="648"/>
    </location>
</feature>
<dbReference type="GO" id="GO:0000155">
    <property type="term" value="F:phosphorelay sensor kinase activity"/>
    <property type="evidence" value="ECO:0007669"/>
    <property type="project" value="InterPro"/>
</dbReference>
<sequence>MNNIRKISSCRLCRQFIPVAIPVRELHFKFYFRMLCFIHLKSLNGPVISGLISPPAYTDYGLSLRCCPFRCFSISCCRPFCGSCCRFFRILRTTPCQHARCKDPCHSKCCYTLPNFHNRQPLFFMILIFAAGKIISRFFVHFNQISLPVLFNFITFYTNSLYFRPKSCYITNQTQDIIRHFTQGILLMKLPHFTYSFNDLKLKHRLILIIIVVAATITGFTLFGFNYVIHQYNKLLYGQTANSLSFVSDELMYQLESIETVSSYIAYGSAFQENLAVCSTSKSSPLPAQKARNEIIAIFNQYYTSDMVHLTTLTPNGKKIWWGKTSYSESEEATQRLMEACDNANGRLVWRPSEKGARLLCARKILKVKNLSLKPMGYLIIEIDLQDTVQDILKSRYSNGQHFDLFISSGEQLIYPADNESYLRHYQKLFSDTQPYAIKNIDGRRMFITFAKLPVENGTWRISLAVPYDNIFHSINRLIPVFVFSLILSISIATFLAGRIVKNISYQFNMLVEKMERIKKEGIMKPQAALTPSTNSQDEMTILNASFDQMVVELKKLIEDSYVNELLITQAKLKALEQQVNPHFLYNTLNSINWLAKRAGSKDISTIAQSLGSMLQSTLNNQENMISIEKELEIVSCYVKIQQIRFDDLVVEMNIDPSALESELPKMTIQPLVENAILHSQEEPQDEYVIRLSVTEENNTLIKVQVENSGSFIDTRILEHLKDQTVKPKGNGIGLLNIDSRLRILFGDDYHLNFDNRNNMAIVSFSIPRKAEASSSDLS</sequence>
<comment type="caution">
    <text evidence="3">The sequence shown here is derived from an EMBL/GenBank/DDBJ whole genome shotgun (WGS) entry which is preliminary data.</text>
</comment>